<feature type="domain" description="DUF3048" evidence="2">
    <location>
        <begin position="224"/>
        <end position="333"/>
    </location>
</feature>
<reference evidence="3 4" key="1">
    <citation type="submission" date="2018-07" db="EMBL/GenBank/DDBJ databases">
        <title>Complete genome sequence of Psychrobacillus sp. PB01, isolated from iceberg, and comparative genome analysis of Psychrobacillus strains.</title>
        <authorList>
            <person name="Lee P.C."/>
        </authorList>
    </citation>
    <scope>NUCLEOTIDE SEQUENCE [LARGE SCALE GENOMIC DNA]</scope>
    <source>
        <strain evidence="3 4">PB01</strain>
    </source>
</reference>
<keyword evidence="4" id="KW-1185">Reference proteome</keyword>
<dbReference type="PROSITE" id="PS51257">
    <property type="entry name" value="PROKAR_LIPOPROTEIN"/>
    <property type="match status" value="1"/>
</dbReference>
<gene>
    <name evidence="3" type="ORF">PB01_16530</name>
</gene>
<dbReference type="Pfam" id="PF17479">
    <property type="entry name" value="DUF3048_C"/>
    <property type="match status" value="1"/>
</dbReference>
<evidence type="ECO:0000259" key="1">
    <source>
        <dbReference type="Pfam" id="PF11258"/>
    </source>
</evidence>
<dbReference type="KEGG" id="psyo:PB01_16530"/>
<dbReference type="Gene3D" id="3.50.90.10">
    <property type="entry name" value="YerB-like"/>
    <property type="match status" value="1"/>
</dbReference>
<evidence type="ECO:0000313" key="4">
    <source>
        <dbReference type="Proteomes" id="UP000325517"/>
    </source>
</evidence>
<accession>A0A5J6SQI9</accession>
<dbReference type="SUPFAM" id="SSF159774">
    <property type="entry name" value="YerB-like"/>
    <property type="match status" value="1"/>
</dbReference>
<dbReference type="InterPro" id="IPR023158">
    <property type="entry name" value="YerB-like_sf"/>
</dbReference>
<protein>
    <submittedName>
        <fullName evidence="3">DUF3048 domain-containing protein</fullName>
    </submittedName>
</protein>
<dbReference type="AlphaFoldDB" id="A0A5J6SQI9"/>
<organism evidence="3 4">
    <name type="scientific">Psychrobacillus glaciei</name>
    <dbReference type="NCBI Taxonomy" id="2283160"/>
    <lineage>
        <taxon>Bacteria</taxon>
        <taxon>Bacillati</taxon>
        <taxon>Bacillota</taxon>
        <taxon>Bacilli</taxon>
        <taxon>Bacillales</taxon>
        <taxon>Bacillaceae</taxon>
        <taxon>Psychrobacillus</taxon>
    </lineage>
</organism>
<dbReference type="InterPro" id="IPR021416">
    <property type="entry name" value="DUF3048_N"/>
</dbReference>
<dbReference type="RefSeq" id="WP_151701174.1">
    <property type="nucleotide sequence ID" value="NZ_CP031223.1"/>
</dbReference>
<dbReference type="InterPro" id="IPR035328">
    <property type="entry name" value="DUF3048_C"/>
</dbReference>
<name>A0A5J6SQI9_9BACI</name>
<dbReference type="Pfam" id="PF11258">
    <property type="entry name" value="DUF3048"/>
    <property type="match status" value="1"/>
</dbReference>
<evidence type="ECO:0000259" key="2">
    <source>
        <dbReference type="Pfam" id="PF17479"/>
    </source>
</evidence>
<dbReference type="EMBL" id="CP031223">
    <property type="protein sequence ID" value="QFG00287.1"/>
    <property type="molecule type" value="Genomic_DNA"/>
</dbReference>
<dbReference type="OrthoDB" id="9779102at2"/>
<evidence type="ECO:0000313" key="3">
    <source>
        <dbReference type="EMBL" id="QFG00287.1"/>
    </source>
</evidence>
<proteinExistence type="predicted"/>
<dbReference type="Proteomes" id="UP000325517">
    <property type="component" value="Chromosome"/>
</dbReference>
<feature type="domain" description="DUF3048" evidence="1">
    <location>
        <begin position="55"/>
        <end position="193"/>
    </location>
</feature>
<sequence>MFKKRGFIFALCILALVACTKKEEVQEETKEQVVEPEKVEEVVEEEVVLPYFAPFTGIGSEVEMKQRPILVTMNNHPLARPQSGIAQADIVYEMMAEGSVTRFLALYQSEIPETIGPVRSARDYFVNIAKGLDAFYIAHGYSPDAKKMLDARVVDNINGMQYDGILFKRSKERKAPHNSYISKENIFVGAEKVGASMEINKIPPFSFYDSVEDVKIGNPATSVSIRYGSGTSFENQYTYFPDEGLYERTTAGVLTKDKESDELVKLSNVIFMEIPHKTIDNAGRQELTLTAGGKAYLFQAGIMKEIEWENIDGLLIPMENGVPAKLVKGKSWISIVPTHPGIEKMVNYLP</sequence>